<evidence type="ECO:0000313" key="2">
    <source>
        <dbReference type="Proteomes" id="UP000199534"/>
    </source>
</evidence>
<accession>A0A1I6GUZ3</accession>
<dbReference type="Proteomes" id="UP000199534">
    <property type="component" value="Unassembled WGS sequence"/>
</dbReference>
<keyword evidence="2" id="KW-1185">Reference proteome</keyword>
<dbReference type="RefSeq" id="WP_177218285.1">
    <property type="nucleotide sequence ID" value="NZ_FOYQ01000002.1"/>
</dbReference>
<evidence type="ECO:0000313" key="1">
    <source>
        <dbReference type="EMBL" id="SFR46065.1"/>
    </source>
</evidence>
<protein>
    <submittedName>
        <fullName evidence="1">Uncharacterized protein</fullName>
    </submittedName>
</protein>
<dbReference type="AlphaFoldDB" id="A0A1I6GUZ3"/>
<proteinExistence type="predicted"/>
<name>A0A1I6GUZ3_9FLAO</name>
<reference evidence="1 2" key="1">
    <citation type="submission" date="2016-10" db="EMBL/GenBank/DDBJ databases">
        <authorList>
            <person name="de Groot N.N."/>
        </authorList>
    </citation>
    <scope>NUCLEOTIDE SEQUENCE [LARGE SCALE GENOMIC DNA]</scope>
    <source>
        <strain evidence="1 2">DSM 21019</strain>
    </source>
</reference>
<gene>
    <name evidence="1" type="ORF">SAMN04490243_1767</name>
</gene>
<sequence length="47" mass="5597">MEDNYYCTQGQQELVSAKPETIRFLMDFSRSYKVERIGGMEFEQNLN</sequence>
<organism evidence="1 2">
    <name type="scientific">Robiginitalea myxolifaciens</name>
    <dbReference type="NCBI Taxonomy" id="400055"/>
    <lineage>
        <taxon>Bacteria</taxon>
        <taxon>Pseudomonadati</taxon>
        <taxon>Bacteroidota</taxon>
        <taxon>Flavobacteriia</taxon>
        <taxon>Flavobacteriales</taxon>
        <taxon>Flavobacteriaceae</taxon>
        <taxon>Robiginitalea</taxon>
    </lineage>
</organism>
<dbReference type="EMBL" id="FOYQ01000002">
    <property type="protein sequence ID" value="SFR46065.1"/>
    <property type="molecule type" value="Genomic_DNA"/>
</dbReference>